<dbReference type="SUPFAM" id="SSF51905">
    <property type="entry name" value="FAD/NAD(P)-binding domain"/>
    <property type="match status" value="1"/>
</dbReference>
<evidence type="ECO:0000313" key="2">
    <source>
        <dbReference type="EMBL" id="EME38519.1"/>
    </source>
</evidence>
<dbReference type="Gene3D" id="3.30.9.10">
    <property type="entry name" value="D-Amino Acid Oxidase, subunit A, domain 2"/>
    <property type="match status" value="1"/>
</dbReference>
<feature type="domain" description="FAD dependent oxidoreductase" evidence="1">
    <location>
        <begin position="58"/>
        <end position="460"/>
    </location>
</feature>
<evidence type="ECO:0000259" key="1">
    <source>
        <dbReference type="Pfam" id="PF01266"/>
    </source>
</evidence>
<gene>
    <name evidence="2" type="ORF">DOTSEDRAFT_75893</name>
</gene>
<dbReference type="STRING" id="675120.N1PDJ6"/>
<dbReference type="PANTHER" id="PTHR13847">
    <property type="entry name" value="SARCOSINE DEHYDROGENASE-RELATED"/>
    <property type="match status" value="1"/>
</dbReference>
<dbReference type="AlphaFoldDB" id="N1PDJ6"/>
<dbReference type="GO" id="GO:0005737">
    <property type="term" value="C:cytoplasm"/>
    <property type="evidence" value="ECO:0007669"/>
    <property type="project" value="TreeGrafter"/>
</dbReference>
<dbReference type="eggNOG" id="ENOG502SK7Z">
    <property type="taxonomic scope" value="Eukaryota"/>
</dbReference>
<dbReference type="EMBL" id="KB446547">
    <property type="protein sequence ID" value="EME38519.1"/>
    <property type="molecule type" value="Genomic_DNA"/>
</dbReference>
<sequence>MPEHKSDVVPEEVISRLIDDAVRDPGLPRPDPTEAFWQIPAASLSIKQSSELPSKIRYAVIGSGITACSVAQNLLQLTSSDSKATITVLEARALCSGATGRNGGHLLSPLPEEFSRIEKYFGRKETTKIAKFADRTLGEMYRLANPEADQELSQAAEVRQVTSVCGYWDEEIFKDAQKSHQQYEECVPEKRGDHKVYGPEEARDRFNMKTAIGVITNSAGAFWPYRLITGLFTRLLERYGHKFSIETQTPVTSVDHDPASDKEYPYILTTPRGTIRATKVIHCTNGWTGHLLPKLRGKIFPLRGTMSVQAAGPAFPNEGDSKSWSTIDKPTYDTSDNTFSYGLYYITQNSHTGDIFIGGEKQLATEILSSDDTTISTVSKEKLENVLPTIFSKGWPNSQKPETKSLWSGVMGFTPDHLPWVGQIPESYTSRGGDGEWIAAGFNGYGMPLCWGCGEAVAKMVLGEEVVENWLPESFLISRKRLASPYTTVEAAIVGLLEQPLSWGAMLKLGWIGVKSAVWQNLLARLG</sequence>
<dbReference type="OMA" id="RTLEKMH"/>
<reference evidence="3" key="1">
    <citation type="journal article" date="2012" name="PLoS Genet.">
        <title>The genomes of the fungal plant pathogens Cladosporium fulvum and Dothistroma septosporum reveal adaptation to different hosts and lifestyles but also signatures of common ancestry.</title>
        <authorList>
            <person name="de Wit P.J.G.M."/>
            <person name="van der Burgt A."/>
            <person name="Oekmen B."/>
            <person name="Stergiopoulos I."/>
            <person name="Abd-Elsalam K.A."/>
            <person name="Aerts A.L."/>
            <person name="Bahkali A.H."/>
            <person name="Beenen H.G."/>
            <person name="Chettri P."/>
            <person name="Cox M.P."/>
            <person name="Datema E."/>
            <person name="de Vries R.P."/>
            <person name="Dhillon B."/>
            <person name="Ganley A.R."/>
            <person name="Griffiths S.A."/>
            <person name="Guo Y."/>
            <person name="Hamelin R.C."/>
            <person name="Henrissat B."/>
            <person name="Kabir M.S."/>
            <person name="Jashni M.K."/>
            <person name="Kema G."/>
            <person name="Klaubauf S."/>
            <person name="Lapidus A."/>
            <person name="Levasseur A."/>
            <person name="Lindquist E."/>
            <person name="Mehrabi R."/>
            <person name="Ohm R.A."/>
            <person name="Owen T.J."/>
            <person name="Salamov A."/>
            <person name="Schwelm A."/>
            <person name="Schijlen E."/>
            <person name="Sun H."/>
            <person name="van den Burg H.A."/>
            <person name="van Ham R.C.H.J."/>
            <person name="Zhang S."/>
            <person name="Goodwin S.B."/>
            <person name="Grigoriev I.V."/>
            <person name="Collemare J."/>
            <person name="Bradshaw R.E."/>
        </authorList>
    </citation>
    <scope>NUCLEOTIDE SEQUENCE [LARGE SCALE GENOMIC DNA]</scope>
    <source>
        <strain evidence="3">NZE10 / CBS 128990</strain>
    </source>
</reference>
<dbReference type="Gene3D" id="3.50.50.60">
    <property type="entry name" value="FAD/NAD(P)-binding domain"/>
    <property type="match status" value="1"/>
</dbReference>
<dbReference type="Proteomes" id="UP000016933">
    <property type="component" value="Unassembled WGS sequence"/>
</dbReference>
<protein>
    <recommendedName>
        <fullName evidence="1">FAD dependent oxidoreductase domain-containing protein</fullName>
    </recommendedName>
</protein>
<accession>N1PDJ6</accession>
<dbReference type="InterPro" id="IPR006076">
    <property type="entry name" value="FAD-dep_OxRdtase"/>
</dbReference>
<keyword evidence="3" id="KW-1185">Reference proteome</keyword>
<dbReference type="HOGENOM" id="CLU_022730_2_1_1"/>
<evidence type="ECO:0000313" key="3">
    <source>
        <dbReference type="Proteomes" id="UP000016933"/>
    </source>
</evidence>
<reference evidence="2 3" key="2">
    <citation type="journal article" date="2012" name="PLoS Pathog.">
        <title>Diverse lifestyles and strategies of plant pathogenesis encoded in the genomes of eighteen Dothideomycetes fungi.</title>
        <authorList>
            <person name="Ohm R.A."/>
            <person name="Feau N."/>
            <person name="Henrissat B."/>
            <person name="Schoch C.L."/>
            <person name="Horwitz B.A."/>
            <person name="Barry K.W."/>
            <person name="Condon B.J."/>
            <person name="Copeland A.C."/>
            <person name="Dhillon B."/>
            <person name="Glaser F."/>
            <person name="Hesse C.N."/>
            <person name="Kosti I."/>
            <person name="LaButti K."/>
            <person name="Lindquist E.A."/>
            <person name="Lucas S."/>
            <person name="Salamov A.A."/>
            <person name="Bradshaw R.E."/>
            <person name="Ciuffetti L."/>
            <person name="Hamelin R.C."/>
            <person name="Kema G.H.J."/>
            <person name="Lawrence C."/>
            <person name="Scott J.A."/>
            <person name="Spatafora J.W."/>
            <person name="Turgeon B.G."/>
            <person name="de Wit P.J.G.M."/>
            <person name="Zhong S."/>
            <person name="Goodwin S.B."/>
            <person name="Grigoriev I.V."/>
        </authorList>
    </citation>
    <scope>NUCLEOTIDE SEQUENCE [LARGE SCALE GENOMIC DNA]</scope>
    <source>
        <strain evidence="3">NZE10 / CBS 128990</strain>
    </source>
</reference>
<dbReference type="Pfam" id="PF01266">
    <property type="entry name" value="DAO"/>
    <property type="match status" value="1"/>
</dbReference>
<dbReference type="OrthoDB" id="429143at2759"/>
<dbReference type="PANTHER" id="PTHR13847:SF213">
    <property type="entry name" value="DEPENDENT OXIDOREDUCTASE, PUTATIVE-RELATED"/>
    <property type="match status" value="1"/>
</dbReference>
<name>N1PDJ6_DOTSN</name>
<proteinExistence type="predicted"/>
<dbReference type="InterPro" id="IPR036188">
    <property type="entry name" value="FAD/NAD-bd_sf"/>
</dbReference>
<organism evidence="2 3">
    <name type="scientific">Dothistroma septosporum (strain NZE10 / CBS 128990)</name>
    <name type="common">Red band needle blight fungus</name>
    <name type="synonym">Mycosphaerella pini</name>
    <dbReference type="NCBI Taxonomy" id="675120"/>
    <lineage>
        <taxon>Eukaryota</taxon>
        <taxon>Fungi</taxon>
        <taxon>Dikarya</taxon>
        <taxon>Ascomycota</taxon>
        <taxon>Pezizomycotina</taxon>
        <taxon>Dothideomycetes</taxon>
        <taxon>Dothideomycetidae</taxon>
        <taxon>Mycosphaerellales</taxon>
        <taxon>Mycosphaerellaceae</taxon>
        <taxon>Dothistroma</taxon>
    </lineage>
</organism>